<evidence type="ECO:0000313" key="1">
    <source>
        <dbReference type="EMBL" id="KAG6489185.1"/>
    </source>
</evidence>
<dbReference type="AlphaFoldDB" id="A0A8J5FR36"/>
<evidence type="ECO:0000313" key="2">
    <source>
        <dbReference type="Proteomes" id="UP000734854"/>
    </source>
</evidence>
<proteinExistence type="predicted"/>
<gene>
    <name evidence="1" type="ORF">ZIOFF_050445</name>
</gene>
<organism evidence="1 2">
    <name type="scientific">Zingiber officinale</name>
    <name type="common">Ginger</name>
    <name type="synonym">Amomum zingiber</name>
    <dbReference type="NCBI Taxonomy" id="94328"/>
    <lineage>
        <taxon>Eukaryota</taxon>
        <taxon>Viridiplantae</taxon>
        <taxon>Streptophyta</taxon>
        <taxon>Embryophyta</taxon>
        <taxon>Tracheophyta</taxon>
        <taxon>Spermatophyta</taxon>
        <taxon>Magnoliopsida</taxon>
        <taxon>Liliopsida</taxon>
        <taxon>Zingiberales</taxon>
        <taxon>Zingiberaceae</taxon>
        <taxon>Zingiber</taxon>
    </lineage>
</organism>
<name>A0A8J5FR36_ZINOF</name>
<dbReference type="EMBL" id="JACMSC010000014">
    <property type="protein sequence ID" value="KAG6489185.1"/>
    <property type="molecule type" value="Genomic_DNA"/>
</dbReference>
<dbReference type="InterPro" id="IPR032675">
    <property type="entry name" value="LRR_dom_sf"/>
</dbReference>
<protein>
    <submittedName>
        <fullName evidence="1">Uncharacterized protein</fullName>
    </submittedName>
</protein>
<sequence>MTGSKVNKIMVADTVGVEVTSTAGVEVANTARVELPNTAEMELANNVEMKSTNTAEVEILTDTHSPPGTINGCPKLLQLDEGDEQVGSLTLLHELWILNTVLLKMVPLKSSLPFVKRLTTYSSSEEELLQNLIALQFLCFYKCEKLQPLPTELYSLPSLLDLCIKDCPKILSLPEKGLPLSLRKIDCLGDVHPTLEEQVEKYNAKRMDKSS</sequence>
<accession>A0A8J5FR36</accession>
<reference evidence="1 2" key="1">
    <citation type="submission" date="2020-08" db="EMBL/GenBank/DDBJ databases">
        <title>Plant Genome Project.</title>
        <authorList>
            <person name="Zhang R.-G."/>
        </authorList>
    </citation>
    <scope>NUCLEOTIDE SEQUENCE [LARGE SCALE GENOMIC DNA]</scope>
    <source>
        <tissue evidence="1">Rhizome</tissue>
    </source>
</reference>
<comment type="caution">
    <text evidence="1">The sequence shown here is derived from an EMBL/GenBank/DDBJ whole genome shotgun (WGS) entry which is preliminary data.</text>
</comment>
<dbReference type="Gene3D" id="3.80.10.10">
    <property type="entry name" value="Ribonuclease Inhibitor"/>
    <property type="match status" value="1"/>
</dbReference>
<dbReference type="Proteomes" id="UP000734854">
    <property type="component" value="Unassembled WGS sequence"/>
</dbReference>
<dbReference type="SUPFAM" id="SSF52058">
    <property type="entry name" value="L domain-like"/>
    <property type="match status" value="1"/>
</dbReference>
<keyword evidence="2" id="KW-1185">Reference proteome</keyword>